<evidence type="ECO:0000313" key="4">
    <source>
        <dbReference type="EMBL" id="EEH53164.1"/>
    </source>
</evidence>
<dbReference type="Gene3D" id="3.10.20.90">
    <property type="entry name" value="Phosphatidylinositol 3-kinase Catalytic Subunit, Chain A, domain 1"/>
    <property type="match status" value="1"/>
</dbReference>
<dbReference type="KEGG" id="mpp:MICPUCDRAFT_52097"/>
<evidence type="ECO:0000256" key="1">
    <source>
        <dbReference type="SAM" id="MobiDB-lite"/>
    </source>
</evidence>
<feature type="region of interest" description="Disordered" evidence="1">
    <location>
        <begin position="62"/>
        <end position="81"/>
    </location>
</feature>
<accession>C1N3A5</accession>
<keyword evidence="5" id="KW-1185">Reference proteome</keyword>
<proteinExistence type="predicted"/>
<dbReference type="CDD" id="cd17039">
    <property type="entry name" value="Ubl_ubiquitin_like"/>
    <property type="match status" value="1"/>
</dbReference>
<dbReference type="SUPFAM" id="SSF54236">
    <property type="entry name" value="Ubiquitin-like"/>
    <property type="match status" value="1"/>
</dbReference>
<evidence type="ECO:0000256" key="2">
    <source>
        <dbReference type="SAM" id="Phobius"/>
    </source>
</evidence>
<gene>
    <name evidence="4" type="ORF">MICPUCDRAFT_52097</name>
</gene>
<dbReference type="InterPro" id="IPR000626">
    <property type="entry name" value="Ubiquitin-like_dom"/>
</dbReference>
<feature type="compositionally biased region" description="Low complexity" evidence="1">
    <location>
        <begin position="1"/>
        <end position="39"/>
    </location>
</feature>
<sequence>MPPLAASPLRLRPSPTRASVAARGVRPRPAAPSSSSSSRPIRRAFSTTARARVVVAHFRSTGMMPPPPRPLNDAENGADGLERRDDHLCGPLLRPFTVPSAPFRLARRALLTATVFVLSLAVAVPIAATATPFITANVDLTIFAVEFARAYLVAVPVLVAALLAGLGKKEREEGEEATKKKKKKKALRQIGKGGSGRKGGFSFRRRPPPVKKKSSPSTTNRNRRVAQSMRDGQRAYELNQGPGRSACDAVPVRDLYGRTILQAAVFDTVRDVKKKIAEEIGVPPGRQRLLLFAPGSAEHHQLSSASATCLDDLDAALTDYDDVCECELVVSKH</sequence>
<dbReference type="GeneID" id="9688016"/>
<feature type="transmembrane region" description="Helical" evidence="2">
    <location>
        <begin position="109"/>
        <end position="128"/>
    </location>
</feature>
<dbReference type="InterPro" id="IPR029071">
    <property type="entry name" value="Ubiquitin-like_domsf"/>
</dbReference>
<feature type="region of interest" description="Disordered" evidence="1">
    <location>
        <begin position="170"/>
        <end position="240"/>
    </location>
</feature>
<keyword evidence="2" id="KW-0472">Membrane</keyword>
<dbReference type="EMBL" id="GG663746">
    <property type="protein sequence ID" value="EEH53164.1"/>
    <property type="molecule type" value="Genomic_DNA"/>
</dbReference>
<keyword evidence="2" id="KW-1133">Transmembrane helix</keyword>
<keyword evidence="2" id="KW-0812">Transmembrane</keyword>
<dbReference type="RefSeq" id="XP_003062345.1">
    <property type="nucleotide sequence ID" value="XM_003062299.1"/>
</dbReference>
<dbReference type="AlphaFoldDB" id="C1N3A5"/>
<dbReference type="PROSITE" id="PS50053">
    <property type="entry name" value="UBIQUITIN_2"/>
    <property type="match status" value="1"/>
</dbReference>
<protein>
    <submittedName>
        <fullName evidence="4">Predicted protein</fullName>
    </submittedName>
</protein>
<feature type="region of interest" description="Disordered" evidence="1">
    <location>
        <begin position="1"/>
        <end position="42"/>
    </location>
</feature>
<evidence type="ECO:0000313" key="5">
    <source>
        <dbReference type="Proteomes" id="UP000001876"/>
    </source>
</evidence>
<evidence type="ECO:0000259" key="3">
    <source>
        <dbReference type="PROSITE" id="PS50053"/>
    </source>
</evidence>
<feature type="domain" description="Ubiquitin-like" evidence="3">
    <location>
        <begin position="267"/>
        <end position="295"/>
    </location>
</feature>
<organism evidence="5">
    <name type="scientific">Micromonas pusilla (strain CCMP1545)</name>
    <name type="common">Picoplanktonic green alga</name>
    <dbReference type="NCBI Taxonomy" id="564608"/>
    <lineage>
        <taxon>Eukaryota</taxon>
        <taxon>Viridiplantae</taxon>
        <taxon>Chlorophyta</taxon>
        <taxon>Mamiellophyceae</taxon>
        <taxon>Mamiellales</taxon>
        <taxon>Mamiellaceae</taxon>
        <taxon>Micromonas</taxon>
    </lineage>
</organism>
<feature type="compositionally biased region" description="Basic residues" evidence="1">
    <location>
        <begin position="203"/>
        <end position="214"/>
    </location>
</feature>
<reference evidence="4 5" key="1">
    <citation type="journal article" date="2009" name="Science">
        <title>Green evolution and dynamic adaptations revealed by genomes of the marine picoeukaryotes Micromonas.</title>
        <authorList>
            <person name="Worden A.Z."/>
            <person name="Lee J.H."/>
            <person name="Mock T."/>
            <person name="Rouze P."/>
            <person name="Simmons M.P."/>
            <person name="Aerts A.L."/>
            <person name="Allen A.E."/>
            <person name="Cuvelier M.L."/>
            <person name="Derelle E."/>
            <person name="Everett M.V."/>
            <person name="Foulon E."/>
            <person name="Grimwood J."/>
            <person name="Gundlach H."/>
            <person name="Henrissat B."/>
            <person name="Napoli C."/>
            <person name="McDonald S.M."/>
            <person name="Parker M.S."/>
            <person name="Rombauts S."/>
            <person name="Salamov A."/>
            <person name="Von Dassow P."/>
            <person name="Badger J.H."/>
            <person name="Coutinho P.M."/>
            <person name="Demir E."/>
            <person name="Dubchak I."/>
            <person name="Gentemann C."/>
            <person name="Eikrem W."/>
            <person name="Gready J.E."/>
            <person name="John U."/>
            <person name="Lanier W."/>
            <person name="Lindquist E.A."/>
            <person name="Lucas S."/>
            <person name="Mayer K.F."/>
            <person name="Moreau H."/>
            <person name="Not F."/>
            <person name="Otillar R."/>
            <person name="Panaud O."/>
            <person name="Pangilinan J."/>
            <person name="Paulsen I."/>
            <person name="Piegu B."/>
            <person name="Poliakov A."/>
            <person name="Robbens S."/>
            <person name="Schmutz J."/>
            <person name="Toulza E."/>
            <person name="Wyss T."/>
            <person name="Zelensky A."/>
            <person name="Zhou K."/>
            <person name="Armbrust E.V."/>
            <person name="Bhattacharya D."/>
            <person name="Goodenough U.W."/>
            <person name="Van de Peer Y."/>
            <person name="Grigoriev I.V."/>
        </authorList>
    </citation>
    <scope>NUCLEOTIDE SEQUENCE [LARGE SCALE GENOMIC DNA]</scope>
    <source>
        <strain evidence="4 5">CCMP1545</strain>
    </source>
</reference>
<name>C1N3A5_MICPC</name>
<dbReference type="Proteomes" id="UP000001876">
    <property type="component" value="Unassembled WGS sequence"/>
</dbReference>
<feature type="transmembrane region" description="Helical" evidence="2">
    <location>
        <begin position="148"/>
        <end position="166"/>
    </location>
</feature>